<dbReference type="EMBL" id="CP014327">
    <property type="protein sequence ID" value="AML52875.1"/>
    <property type="molecule type" value="Genomic_DNA"/>
</dbReference>
<organism evidence="4 5">
    <name type="scientific">Falsihalocynthiibacter arcticus</name>
    <dbReference type="NCBI Taxonomy" id="1579316"/>
    <lineage>
        <taxon>Bacteria</taxon>
        <taxon>Pseudomonadati</taxon>
        <taxon>Pseudomonadota</taxon>
        <taxon>Alphaproteobacteria</taxon>
        <taxon>Rhodobacterales</taxon>
        <taxon>Roseobacteraceae</taxon>
        <taxon>Falsihalocynthiibacter</taxon>
    </lineage>
</organism>
<feature type="domain" description="Solute-binding protein family 3/N-terminal" evidence="3">
    <location>
        <begin position="33"/>
        <end position="257"/>
    </location>
</feature>
<dbReference type="Gene3D" id="3.40.190.10">
    <property type="entry name" value="Periplasmic binding protein-like II"/>
    <property type="match status" value="2"/>
</dbReference>
<evidence type="ECO:0000313" key="5">
    <source>
        <dbReference type="Proteomes" id="UP000070371"/>
    </source>
</evidence>
<dbReference type="Proteomes" id="UP000070371">
    <property type="component" value="Chromosome"/>
</dbReference>
<dbReference type="KEGG" id="hat:RC74_17875"/>
<feature type="chain" id="PRO_5007443278" evidence="2">
    <location>
        <begin position="23"/>
        <end position="268"/>
    </location>
</feature>
<proteinExistence type="predicted"/>
<keyword evidence="5" id="KW-1185">Reference proteome</keyword>
<accession>A0A126V4I4</accession>
<dbReference type="CDD" id="cd13696">
    <property type="entry name" value="PBP2_Atu4678_like"/>
    <property type="match status" value="1"/>
</dbReference>
<dbReference type="STRING" id="1579316.RC74_17875"/>
<evidence type="ECO:0000259" key="3">
    <source>
        <dbReference type="SMART" id="SM00062"/>
    </source>
</evidence>
<evidence type="ECO:0000256" key="1">
    <source>
        <dbReference type="ARBA" id="ARBA00022729"/>
    </source>
</evidence>
<keyword evidence="1 2" id="KW-0732">Signal</keyword>
<reference evidence="4 5" key="1">
    <citation type="submission" date="2016-02" db="EMBL/GenBank/DDBJ databases">
        <title>Complete genome sequence of Halocynthiibacter arcticus PAMC 20958t from arctic marine sediment.</title>
        <authorList>
            <person name="Lee Y.M."/>
            <person name="Baek K."/>
            <person name="Lee H.K."/>
            <person name="Shin S.C."/>
        </authorList>
    </citation>
    <scope>NUCLEOTIDE SEQUENCE [LARGE SCALE GENOMIC DNA]</scope>
    <source>
        <strain evidence="4">PAMC 20958</strain>
    </source>
</reference>
<dbReference type="SUPFAM" id="SSF53850">
    <property type="entry name" value="Periplasmic binding protein-like II"/>
    <property type="match status" value="1"/>
</dbReference>
<gene>
    <name evidence="4" type="ORF">RC74_17875</name>
</gene>
<dbReference type="AlphaFoldDB" id="A0A126V4I4"/>
<dbReference type="PANTHER" id="PTHR35936">
    <property type="entry name" value="MEMBRANE-BOUND LYTIC MUREIN TRANSGLYCOSYLASE F"/>
    <property type="match status" value="1"/>
</dbReference>
<name>A0A126V4I4_9RHOB</name>
<feature type="signal peptide" evidence="2">
    <location>
        <begin position="1"/>
        <end position="22"/>
    </location>
</feature>
<evidence type="ECO:0000256" key="2">
    <source>
        <dbReference type="SAM" id="SignalP"/>
    </source>
</evidence>
<evidence type="ECO:0000313" key="4">
    <source>
        <dbReference type="EMBL" id="AML52875.1"/>
    </source>
</evidence>
<protein>
    <submittedName>
        <fullName evidence="4">Amino acid ABC transporter substrate-binding protein</fullName>
    </submittedName>
</protein>
<dbReference type="InterPro" id="IPR001638">
    <property type="entry name" value="Solute-binding_3/MltF_N"/>
</dbReference>
<dbReference type="Pfam" id="PF00497">
    <property type="entry name" value="SBP_bac_3"/>
    <property type="match status" value="1"/>
</dbReference>
<dbReference type="SMART" id="SM00062">
    <property type="entry name" value="PBPb"/>
    <property type="match status" value="1"/>
</dbReference>
<dbReference type="RefSeq" id="WP_039000902.1">
    <property type="nucleotide sequence ID" value="NZ_CP014327.1"/>
</dbReference>
<dbReference type="PANTHER" id="PTHR35936:SF38">
    <property type="entry name" value="GLUTAMINE-BINDING PERIPLASMIC PROTEIN"/>
    <property type="match status" value="1"/>
</dbReference>
<dbReference type="OrthoDB" id="6192933at2"/>
<sequence>MKTSLIIGSLLTATALTSPANADKLDDIMASGTLRCAVVLDFPPMGSRDADNNPIGFDVDYCNDLAAALGVEAEIVETPFPDRIPALVSGRVDVGVASTSDTLERARTAGFTIPYFAFTNVVLTREDAGVEDFDGLKGKTVGSVGGTFEGIALEDNVKEWGEGSFRPYQSQADVFLALSQGQIDATVVTSTVAGSIVASGKYPGLTIKGDAPYAIDYVGLIALRNEYGLLNYLDLFINQQTRTGRYQELYGKWVGGDAPDLTVPNVYR</sequence>